<protein>
    <recommendedName>
        <fullName evidence="4">BTB domain-containing protein</fullName>
    </recommendedName>
</protein>
<name>A0A1E3JBR2_9TREE</name>
<proteinExistence type="predicted"/>
<evidence type="ECO:0000313" key="3">
    <source>
        <dbReference type="Proteomes" id="UP000094819"/>
    </source>
</evidence>
<evidence type="ECO:0000313" key="2">
    <source>
        <dbReference type="EMBL" id="ODN98320.1"/>
    </source>
</evidence>
<gene>
    <name evidence="2" type="ORF">L198_03564</name>
</gene>
<sequence length="280" mass="30926">MICLSPPSLQAIPEDSAFTPPSTPPLTPLRTPPDEEPMNSHADMEVVASDGVRLLTSCELLRSASSSFLIMKQWHEFGTLSTIHFKDPFIECSATITLFLHLISSRTLPTPSTASFCDYENLLLFLKRYQCHHHLAEKVARCVQGWMEDGYVTASKAFRVGSLVGDDRLCKAAVEAGNEWTWAGESRASLSPPSEHSKRHHQPPGPNIHHDGIPGAPALDITAMPFSFFKSLPDEYKFALMRATRNVVGPSVALDKTNWDGIAREFEKVLGEVKKTPGRS</sequence>
<organism evidence="2 3">
    <name type="scientific">Cryptococcus wingfieldii CBS 7118</name>
    <dbReference type="NCBI Taxonomy" id="1295528"/>
    <lineage>
        <taxon>Eukaryota</taxon>
        <taxon>Fungi</taxon>
        <taxon>Dikarya</taxon>
        <taxon>Basidiomycota</taxon>
        <taxon>Agaricomycotina</taxon>
        <taxon>Tremellomycetes</taxon>
        <taxon>Tremellales</taxon>
        <taxon>Cryptococcaceae</taxon>
        <taxon>Cryptococcus</taxon>
    </lineage>
</organism>
<dbReference type="Proteomes" id="UP000094819">
    <property type="component" value="Unassembled WGS sequence"/>
</dbReference>
<evidence type="ECO:0008006" key="4">
    <source>
        <dbReference type="Google" id="ProtNLM"/>
    </source>
</evidence>
<feature type="compositionally biased region" description="Pro residues" evidence="1">
    <location>
        <begin position="21"/>
        <end position="31"/>
    </location>
</feature>
<feature type="region of interest" description="Disordered" evidence="1">
    <location>
        <begin position="11"/>
        <end position="39"/>
    </location>
</feature>
<dbReference type="GeneID" id="30192777"/>
<comment type="caution">
    <text evidence="2">The sequence shown here is derived from an EMBL/GenBank/DDBJ whole genome shotgun (WGS) entry which is preliminary data.</text>
</comment>
<reference evidence="2 3" key="1">
    <citation type="submission" date="2016-06" db="EMBL/GenBank/DDBJ databases">
        <title>Evolution of pathogenesis and genome organization in the Tremellales.</title>
        <authorList>
            <person name="Cuomo C."/>
            <person name="Litvintseva A."/>
            <person name="Heitman J."/>
            <person name="Chen Y."/>
            <person name="Sun S."/>
            <person name="Springer D."/>
            <person name="Dromer F."/>
            <person name="Young S."/>
            <person name="Zeng Q."/>
            <person name="Chapman S."/>
            <person name="Gujja S."/>
            <person name="Saif S."/>
            <person name="Birren B."/>
        </authorList>
    </citation>
    <scope>NUCLEOTIDE SEQUENCE [LARGE SCALE GENOMIC DNA]</scope>
    <source>
        <strain evidence="2 3">CBS 7118</strain>
    </source>
</reference>
<dbReference type="AlphaFoldDB" id="A0A1E3JBR2"/>
<accession>A0A1E3JBR2</accession>
<feature type="region of interest" description="Disordered" evidence="1">
    <location>
        <begin position="185"/>
        <end position="214"/>
    </location>
</feature>
<dbReference type="OrthoDB" id="2570842at2759"/>
<keyword evidence="3" id="KW-1185">Reference proteome</keyword>
<dbReference type="EMBL" id="AWGH01000009">
    <property type="protein sequence ID" value="ODN98320.1"/>
    <property type="molecule type" value="Genomic_DNA"/>
</dbReference>
<evidence type="ECO:0000256" key="1">
    <source>
        <dbReference type="SAM" id="MobiDB-lite"/>
    </source>
</evidence>
<dbReference type="RefSeq" id="XP_019032182.1">
    <property type="nucleotide sequence ID" value="XM_019175692.1"/>
</dbReference>